<proteinExistence type="predicted"/>
<name>A0A6B0U507_IXORI</name>
<feature type="signal peptide" evidence="1">
    <location>
        <begin position="1"/>
        <end position="27"/>
    </location>
</feature>
<sequence>MPPAGLLVCHSLFLLLLLPLAGSGARAGYPFVRWCGPGGATCNASLGPGKTLSESFPWPPDTAGLCKLPPRTLLSGCCTECCLTHD</sequence>
<feature type="chain" id="PRO_5025640065" evidence="1">
    <location>
        <begin position="28"/>
        <end position="86"/>
    </location>
</feature>
<dbReference type="EMBL" id="GIFC01003338">
    <property type="protein sequence ID" value="MXU85421.1"/>
    <property type="molecule type" value="Transcribed_RNA"/>
</dbReference>
<dbReference type="AlphaFoldDB" id="A0A6B0U507"/>
<organism evidence="2">
    <name type="scientific">Ixodes ricinus</name>
    <name type="common">Common tick</name>
    <name type="synonym">Acarus ricinus</name>
    <dbReference type="NCBI Taxonomy" id="34613"/>
    <lineage>
        <taxon>Eukaryota</taxon>
        <taxon>Metazoa</taxon>
        <taxon>Ecdysozoa</taxon>
        <taxon>Arthropoda</taxon>
        <taxon>Chelicerata</taxon>
        <taxon>Arachnida</taxon>
        <taxon>Acari</taxon>
        <taxon>Parasitiformes</taxon>
        <taxon>Ixodida</taxon>
        <taxon>Ixodoidea</taxon>
        <taxon>Ixodidae</taxon>
        <taxon>Ixodinae</taxon>
        <taxon>Ixodes</taxon>
    </lineage>
</organism>
<accession>A0A6B0U507</accession>
<evidence type="ECO:0000256" key="1">
    <source>
        <dbReference type="SAM" id="SignalP"/>
    </source>
</evidence>
<evidence type="ECO:0000313" key="2">
    <source>
        <dbReference type="EMBL" id="MXU85421.1"/>
    </source>
</evidence>
<protein>
    <submittedName>
        <fullName evidence="2">Putative secreted protein</fullName>
    </submittedName>
</protein>
<reference evidence="2" key="1">
    <citation type="submission" date="2019-12" db="EMBL/GenBank/DDBJ databases">
        <title>An insight into the sialome of adult female Ixodes ricinus ticks feeding for 6 days.</title>
        <authorList>
            <person name="Perner J."/>
            <person name="Ribeiro J.M.C."/>
        </authorList>
    </citation>
    <scope>NUCLEOTIDE SEQUENCE</scope>
    <source>
        <strain evidence="2">Semi-engorged</strain>
        <tissue evidence="2">Salivary glands</tissue>
    </source>
</reference>
<keyword evidence="1" id="KW-0732">Signal</keyword>